<dbReference type="RefSeq" id="WP_220167244.1">
    <property type="nucleotide sequence ID" value="NZ_JAIBOA010000009.1"/>
</dbReference>
<evidence type="ECO:0000313" key="2">
    <source>
        <dbReference type="Proteomes" id="UP000774570"/>
    </source>
</evidence>
<sequence length="167" mass="17644">MSVDLIATVPGPIALTALLRTAHDVLGTLPAALAPPALTVAAPPGTLLGERLSAHSLDLIADGYRERTSLLLLAHRPEDPVELSASPTRTCVGVVLAAAIALAAAIEGHGEFIAEIPLLPAPITDPHRFIERTRLHDPGEDFATQCEKYLRGLPNLKGRPTTRRLAP</sequence>
<reference evidence="1 2" key="1">
    <citation type="submission" date="2021-07" db="EMBL/GenBank/DDBJ databases">
        <title>Actinomadura sp. PM05-2 isolated from lichen.</title>
        <authorList>
            <person name="Somphong A."/>
            <person name="Phongsopitanun W."/>
            <person name="Tanasupawat S."/>
            <person name="Peongsungnone V."/>
        </authorList>
    </citation>
    <scope>NUCLEOTIDE SEQUENCE [LARGE SCALE GENOMIC DNA]</scope>
    <source>
        <strain evidence="1 2">PM05-2</strain>
    </source>
</reference>
<name>A0ABS7FUD0_9ACTN</name>
<gene>
    <name evidence="1" type="ORF">K1Y72_16650</name>
</gene>
<accession>A0ABS7FUD0</accession>
<evidence type="ECO:0000313" key="1">
    <source>
        <dbReference type="EMBL" id="MBW8484019.1"/>
    </source>
</evidence>
<dbReference type="EMBL" id="JAIBOA010000009">
    <property type="protein sequence ID" value="MBW8484019.1"/>
    <property type="molecule type" value="Genomic_DNA"/>
</dbReference>
<keyword evidence="2" id="KW-1185">Reference proteome</keyword>
<organism evidence="1 2">
    <name type="scientific">Actinomadura parmotrematis</name>
    <dbReference type="NCBI Taxonomy" id="2864039"/>
    <lineage>
        <taxon>Bacteria</taxon>
        <taxon>Bacillati</taxon>
        <taxon>Actinomycetota</taxon>
        <taxon>Actinomycetes</taxon>
        <taxon>Streptosporangiales</taxon>
        <taxon>Thermomonosporaceae</taxon>
        <taxon>Actinomadura</taxon>
    </lineage>
</organism>
<proteinExistence type="predicted"/>
<protein>
    <submittedName>
        <fullName evidence="1">Uncharacterized protein</fullName>
    </submittedName>
</protein>
<dbReference type="Proteomes" id="UP000774570">
    <property type="component" value="Unassembled WGS sequence"/>
</dbReference>
<comment type="caution">
    <text evidence="1">The sequence shown here is derived from an EMBL/GenBank/DDBJ whole genome shotgun (WGS) entry which is preliminary data.</text>
</comment>